<keyword evidence="2" id="KW-0866">Nonsense-mediated mRNA decay</keyword>
<sequence length="477" mass="52201">MAKPTAPPPLPPPHPLASSSSPPAPPLPFDRSQNEPVRIYPPESGRRSALVALQSLQNRNVAVLGFLSTSSSSPSRAFAFANRVIGRYVFRDEEMEISTTVKDERLPATIHFFYDDEARCIYLLGVSRPESLSFRPRRTSTLKSSKNKLPLGHRQKTAESDAIEQTLVKEGQRIRAEVHAFEHEKLKMQALLYSSCHMLIVMNENARMTTNVLKEVRALAVEKSQLLSLVPTTTKHSKRTSSHVKGPSSGAAGNAFAPGRCVPLVVHVIPAPDAILSASIKAQGSGSSRSATVSYCKALEARLTALFRSLRGNIVGSLRMRDALSVANLSKERRVFNLDLTHCVVVVSRRTATADGRAEAQLGNLLDALDSSISVDDILKDISLLQPPADDDMGFQQLNQYVQKYLHLLFSFSSSGSKDSSGRTELLSPSQWVKAFHGLVKGYIRMDSKRLQEAAALEAAESREATNYKASPVLAPY</sequence>
<feature type="region of interest" description="Disordered" evidence="4">
    <location>
        <begin position="1"/>
        <end position="41"/>
    </location>
</feature>
<dbReference type="PANTHER" id="PTHR13091:SF0">
    <property type="entry name" value="NONSENSE-MEDIATED MRNA DECAY FACTOR SMG8"/>
    <property type="match status" value="1"/>
</dbReference>
<dbReference type="PANTHER" id="PTHR13091">
    <property type="entry name" value="AMPLIFIED IN BREAST CANCER 2-RELATED"/>
    <property type="match status" value="1"/>
</dbReference>
<evidence type="ECO:0000256" key="3">
    <source>
        <dbReference type="ARBA" id="ARBA00029509"/>
    </source>
</evidence>
<dbReference type="InParanoid" id="M4BAZ1"/>
<dbReference type="GO" id="GO:0000184">
    <property type="term" value="P:nuclear-transcribed mRNA catabolic process, nonsense-mediated decay"/>
    <property type="evidence" value="ECO:0007669"/>
    <property type="project" value="UniProtKB-KW"/>
</dbReference>
<evidence type="ECO:0000256" key="1">
    <source>
        <dbReference type="ARBA" id="ARBA00006443"/>
    </source>
</evidence>
<dbReference type="AlphaFoldDB" id="M4BAZ1"/>
<protein>
    <recommendedName>
        <fullName evidence="3">Nonsense-mediated mRNA decay factor SMG8</fullName>
    </recommendedName>
</protein>
<evidence type="ECO:0000313" key="6">
    <source>
        <dbReference type="Proteomes" id="UP000011713"/>
    </source>
</evidence>
<dbReference type="InterPro" id="IPR019354">
    <property type="entry name" value="SMG8-like"/>
</dbReference>
<feature type="compositionally biased region" description="Pro residues" evidence="4">
    <location>
        <begin position="1"/>
        <end position="15"/>
    </location>
</feature>
<dbReference type="VEuPathDB" id="FungiDB:HpaG803452"/>
<keyword evidence="6" id="KW-1185">Reference proteome</keyword>
<reference evidence="6" key="1">
    <citation type="journal article" date="2010" name="Science">
        <title>Signatures of adaptation to obligate biotrophy in the Hyaloperonospora arabidopsidis genome.</title>
        <authorList>
            <person name="Baxter L."/>
            <person name="Tripathy S."/>
            <person name="Ishaque N."/>
            <person name="Boot N."/>
            <person name="Cabral A."/>
            <person name="Kemen E."/>
            <person name="Thines M."/>
            <person name="Ah-Fong A."/>
            <person name="Anderson R."/>
            <person name="Badejoko W."/>
            <person name="Bittner-Eddy P."/>
            <person name="Boore J.L."/>
            <person name="Chibucos M.C."/>
            <person name="Coates M."/>
            <person name="Dehal P."/>
            <person name="Delehaunty K."/>
            <person name="Dong S."/>
            <person name="Downton P."/>
            <person name="Dumas B."/>
            <person name="Fabro G."/>
            <person name="Fronick C."/>
            <person name="Fuerstenberg S.I."/>
            <person name="Fulton L."/>
            <person name="Gaulin E."/>
            <person name="Govers F."/>
            <person name="Hughes L."/>
            <person name="Humphray S."/>
            <person name="Jiang R.H."/>
            <person name="Judelson H."/>
            <person name="Kamoun S."/>
            <person name="Kyung K."/>
            <person name="Meijer H."/>
            <person name="Minx P."/>
            <person name="Morris P."/>
            <person name="Nelson J."/>
            <person name="Phuntumart V."/>
            <person name="Qutob D."/>
            <person name="Rehmany A."/>
            <person name="Rougon-Cardoso A."/>
            <person name="Ryden P."/>
            <person name="Torto-Alalibo T."/>
            <person name="Studholme D."/>
            <person name="Wang Y."/>
            <person name="Win J."/>
            <person name="Wood J."/>
            <person name="Clifton S.W."/>
            <person name="Rogers J."/>
            <person name="Van den Ackerveken G."/>
            <person name="Jones J.D."/>
            <person name="McDowell J.M."/>
            <person name="Beynon J."/>
            <person name="Tyler B.M."/>
        </authorList>
    </citation>
    <scope>NUCLEOTIDE SEQUENCE [LARGE SCALE GENOMIC DNA]</scope>
    <source>
        <strain evidence="6">Emoy2</strain>
    </source>
</reference>
<dbReference type="Proteomes" id="UP000011713">
    <property type="component" value="Unassembled WGS sequence"/>
</dbReference>
<dbReference type="EnsemblProtists" id="HpaT803452">
    <property type="protein sequence ID" value="HpaP803452"/>
    <property type="gene ID" value="HpaG803452"/>
</dbReference>
<accession>M4BAZ1</accession>
<evidence type="ECO:0000256" key="4">
    <source>
        <dbReference type="SAM" id="MobiDB-lite"/>
    </source>
</evidence>
<reference evidence="5" key="2">
    <citation type="submission" date="2015-06" db="UniProtKB">
        <authorList>
            <consortium name="EnsemblProtists"/>
        </authorList>
    </citation>
    <scope>IDENTIFICATION</scope>
    <source>
        <strain evidence="5">Emoy2</strain>
    </source>
</reference>
<comment type="similarity">
    <text evidence="1">Belongs to the SMG8 family.</text>
</comment>
<organism evidence="5 6">
    <name type="scientific">Hyaloperonospora arabidopsidis (strain Emoy2)</name>
    <name type="common">Downy mildew agent</name>
    <name type="synonym">Peronospora arabidopsidis</name>
    <dbReference type="NCBI Taxonomy" id="559515"/>
    <lineage>
        <taxon>Eukaryota</taxon>
        <taxon>Sar</taxon>
        <taxon>Stramenopiles</taxon>
        <taxon>Oomycota</taxon>
        <taxon>Peronosporomycetes</taxon>
        <taxon>Peronosporales</taxon>
        <taxon>Peronosporaceae</taxon>
        <taxon>Hyaloperonospora</taxon>
    </lineage>
</organism>
<feature type="region of interest" description="Disordered" evidence="4">
    <location>
        <begin position="231"/>
        <end position="250"/>
    </location>
</feature>
<dbReference type="EMBL" id="JH598083">
    <property type="status" value="NOT_ANNOTATED_CDS"/>
    <property type="molecule type" value="Genomic_DNA"/>
</dbReference>
<dbReference type="eggNOG" id="ENOG502QWI6">
    <property type="taxonomic scope" value="Eukaryota"/>
</dbReference>
<dbReference type="HOGENOM" id="CLU_562019_0_0_1"/>
<dbReference type="OMA" id="WVKAFHG"/>
<proteinExistence type="inferred from homology"/>
<name>M4BAZ1_HYAAE</name>
<evidence type="ECO:0000256" key="2">
    <source>
        <dbReference type="ARBA" id="ARBA00023161"/>
    </source>
</evidence>
<evidence type="ECO:0000313" key="5">
    <source>
        <dbReference type="EnsemblProtists" id="HpaP803452"/>
    </source>
</evidence>